<comment type="cofactor">
    <cofactor evidence="1">
        <name>heme b</name>
        <dbReference type="ChEBI" id="CHEBI:60344"/>
    </cofactor>
</comment>
<feature type="transmembrane region" description="Helical" evidence="8">
    <location>
        <begin position="284"/>
        <end position="302"/>
    </location>
</feature>
<keyword evidence="12" id="KW-1185">Reference proteome</keyword>
<keyword evidence="5" id="KW-0249">Electron transport</keyword>
<dbReference type="InterPro" id="IPR006593">
    <property type="entry name" value="Cyt_b561/ferric_Rdtase_TM"/>
</dbReference>
<evidence type="ECO:0000256" key="7">
    <source>
        <dbReference type="ARBA" id="ARBA00023136"/>
    </source>
</evidence>
<gene>
    <name evidence="11" type="ORF">OKIOD_LOCUS4480</name>
</gene>
<keyword evidence="9" id="KW-0732">Signal</keyword>
<evidence type="ECO:0000256" key="6">
    <source>
        <dbReference type="ARBA" id="ARBA00022989"/>
    </source>
</evidence>
<feature type="domain" description="Cytochrome b561" evidence="10">
    <location>
        <begin position="209"/>
        <end position="408"/>
    </location>
</feature>
<dbReference type="Proteomes" id="UP001158576">
    <property type="component" value="Chromosome PAR"/>
</dbReference>
<evidence type="ECO:0000256" key="4">
    <source>
        <dbReference type="ARBA" id="ARBA00022692"/>
    </source>
</evidence>
<evidence type="ECO:0000256" key="1">
    <source>
        <dbReference type="ARBA" id="ARBA00001970"/>
    </source>
</evidence>
<dbReference type="SMART" id="SM00665">
    <property type="entry name" value="B561"/>
    <property type="match status" value="1"/>
</dbReference>
<evidence type="ECO:0000259" key="10">
    <source>
        <dbReference type="PROSITE" id="PS50939"/>
    </source>
</evidence>
<accession>A0ABN7S8I1</accession>
<comment type="subcellular location">
    <subcellularLocation>
        <location evidence="2">Membrane</location>
    </subcellularLocation>
</comment>
<dbReference type="PANTHER" id="PTHR23130:SF171">
    <property type="entry name" value="OS01G0895300 PROTEIN"/>
    <property type="match status" value="1"/>
</dbReference>
<evidence type="ECO:0000313" key="12">
    <source>
        <dbReference type="Proteomes" id="UP001158576"/>
    </source>
</evidence>
<sequence>MMKGSVNLIFFVFTKAQNLSPENCGHSASCFSTTSECDLKDDGNSCVTSLWKSVTYEGKPAVNLTIYSSSMSEKEGNWAGLGFSEADDMAIADLFICKRIGNDTKLFQDWNHRGITKLHILLSSSKAYSYQNGRPVEYINYSGIFPETVETSLLDPKNSTVGFWCSFTMSSNHTKSSSTNSSTVFIYDKNSIYHLIEAYGQLTSWDLTFHDGTAAAGDEVHGFYVDEIHKEYKIPSETKNTKLFKSHGSLMIIAWGFFIPVGALLAAARVLFQKGGLWFHLHRAFMIIGVLLNIAGFTVIFIEKGGFVSPSYTLGYVHGIFGCMIMFYSGINVLLGLFRPDLESPRRKKWRRTHFIYAGLAILLSNTNITTGLYMVSLKSSAIAFGVLSGVAMLFIPLFHFWLSSDDLPMPIHHLVLSGVLAILLANTVAAATTFLLNT</sequence>
<evidence type="ECO:0000256" key="8">
    <source>
        <dbReference type="SAM" id="Phobius"/>
    </source>
</evidence>
<feature type="chain" id="PRO_5045944072" evidence="9">
    <location>
        <begin position="17"/>
        <end position="439"/>
    </location>
</feature>
<dbReference type="Gene3D" id="1.20.120.1770">
    <property type="match status" value="1"/>
</dbReference>
<dbReference type="CDD" id="cd08760">
    <property type="entry name" value="Cyt_b561_FRRS1_like"/>
    <property type="match status" value="1"/>
</dbReference>
<proteinExistence type="predicted"/>
<evidence type="ECO:0000256" key="9">
    <source>
        <dbReference type="SAM" id="SignalP"/>
    </source>
</evidence>
<keyword evidence="7 8" id="KW-0472">Membrane</keyword>
<evidence type="ECO:0000256" key="3">
    <source>
        <dbReference type="ARBA" id="ARBA00022448"/>
    </source>
</evidence>
<feature type="transmembrane region" description="Helical" evidence="8">
    <location>
        <begin position="415"/>
        <end position="437"/>
    </location>
</feature>
<feature type="signal peptide" evidence="9">
    <location>
        <begin position="1"/>
        <end position="16"/>
    </location>
</feature>
<dbReference type="PROSITE" id="PS50939">
    <property type="entry name" value="CYTOCHROME_B561"/>
    <property type="match status" value="1"/>
</dbReference>
<dbReference type="EMBL" id="OU015568">
    <property type="protein sequence ID" value="CAG5091224.1"/>
    <property type="molecule type" value="Genomic_DNA"/>
</dbReference>
<dbReference type="PANTHER" id="PTHR23130">
    <property type="entry name" value="CYTOCHROME B561 AND DOMON DOMAIN-CONTAINING PROTEIN"/>
    <property type="match status" value="1"/>
</dbReference>
<evidence type="ECO:0000256" key="5">
    <source>
        <dbReference type="ARBA" id="ARBA00022982"/>
    </source>
</evidence>
<keyword evidence="4 8" id="KW-0812">Transmembrane</keyword>
<organism evidence="11 12">
    <name type="scientific">Oikopleura dioica</name>
    <name type="common">Tunicate</name>
    <dbReference type="NCBI Taxonomy" id="34765"/>
    <lineage>
        <taxon>Eukaryota</taxon>
        <taxon>Metazoa</taxon>
        <taxon>Chordata</taxon>
        <taxon>Tunicata</taxon>
        <taxon>Appendicularia</taxon>
        <taxon>Copelata</taxon>
        <taxon>Oikopleuridae</taxon>
        <taxon>Oikopleura</taxon>
    </lineage>
</organism>
<protein>
    <submittedName>
        <fullName evidence="11">Oidioi.mRNA.OKI2018_I69.PAR.g12922.t1.cds</fullName>
    </submittedName>
</protein>
<evidence type="ECO:0000256" key="2">
    <source>
        <dbReference type="ARBA" id="ARBA00004370"/>
    </source>
</evidence>
<feature type="transmembrane region" description="Helical" evidence="8">
    <location>
        <begin position="250"/>
        <end position="272"/>
    </location>
</feature>
<name>A0ABN7S8I1_OIKDI</name>
<keyword evidence="3" id="KW-0813">Transport</keyword>
<feature type="transmembrane region" description="Helical" evidence="8">
    <location>
        <begin position="382"/>
        <end position="403"/>
    </location>
</feature>
<feature type="transmembrane region" description="Helical" evidence="8">
    <location>
        <begin position="314"/>
        <end position="335"/>
    </location>
</feature>
<evidence type="ECO:0000313" key="11">
    <source>
        <dbReference type="EMBL" id="CAG5091224.1"/>
    </source>
</evidence>
<keyword evidence="6 8" id="KW-1133">Transmembrane helix</keyword>
<reference evidence="11 12" key="1">
    <citation type="submission" date="2021-04" db="EMBL/GenBank/DDBJ databases">
        <authorList>
            <person name="Bliznina A."/>
        </authorList>
    </citation>
    <scope>NUCLEOTIDE SEQUENCE [LARGE SCALE GENOMIC DNA]</scope>
</reference>
<feature type="transmembrane region" description="Helical" evidence="8">
    <location>
        <begin position="355"/>
        <end position="376"/>
    </location>
</feature>